<dbReference type="PANTHER" id="PTHR11538:SF41">
    <property type="entry name" value="PHENYLALANINE--TRNA LIGASE, MITOCHONDRIAL"/>
    <property type="match status" value="1"/>
</dbReference>
<evidence type="ECO:0000256" key="2">
    <source>
        <dbReference type="ARBA" id="ARBA00010207"/>
    </source>
</evidence>
<keyword evidence="4 13" id="KW-0963">Cytoplasm</keyword>
<dbReference type="SUPFAM" id="SSF46589">
    <property type="entry name" value="tRNA-binding arm"/>
    <property type="match status" value="1"/>
</dbReference>
<keyword evidence="8 13" id="KW-0067">ATP-binding</keyword>
<comment type="subcellular location">
    <subcellularLocation>
        <location evidence="1 13">Cytoplasm</location>
    </subcellularLocation>
</comment>
<feature type="domain" description="Aminoacyl-transfer RNA synthetases class-II family profile" evidence="14">
    <location>
        <begin position="130"/>
        <end position="366"/>
    </location>
</feature>
<dbReference type="HAMAP" id="MF_00281">
    <property type="entry name" value="Phe_tRNA_synth_alpha1"/>
    <property type="match status" value="1"/>
</dbReference>
<evidence type="ECO:0000256" key="7">
    <source>
        <dbReference type="ARBA" id="ARBA00022741"/>
    </source>
</evidence>
<dbReference type="EC" id="6.1.1.20" evidence="13"/>
<evidence type="ECO:0000256" key="12">
    <source>
        <dbReference type="ARBA" id="ARBA00049255"/>
    </source>
</evidence>
<sequence>MPLLVCLLDKLPWSEETQQGREVTVLSGEVERIRQQALAELQQASSTTALAEWHGRYLGRRGELTQLMRRISQVPPEERPAYGQAVNALKEELTARFEQREAEVKRSELSQRLAAEAVDVTLPGRPADVAGLHPVTQMIREVTTIFNHLGFQTVEGPEVEYGYYAFDALNIPQDHPARDVWDTIFIVSDQKEIVLRPHTSPMQIRTMERRQPPVRVVVPGRCYRFEAVDATHEWHFHQIEGLAVDEHITMADLKGTLAEFARQLFGQERKVRFRCDYFPFVEPGVDFAIDCMFCRGEGCRVCKGTGWIEILGAGMVHPQVLRNVGYDPERYTGWAFGMGVERLVMLKYGVPDIRLFYQGDLRFLAQFNRALA</sequence>
<dbReference type="GO" id="GO:0006432">
    <property type="term" value="P:phenylalanyl-tRNA aminoacylation"/>
    <property type="evidence" value="ECO:0007669"/>
    <property type="project" value="UniProtKB-UniRule"/>
</dbReference>
<dbReference type="GO" id="GO:0000287">
    <property type="term" value="F:magnesium ion binding"/>
    <property type="evidence" value="ECO:0007669"/>
    <property type="project" value="UniProtKB-UniRule"/>
</dbReference>
<evidence type="ECO:0000313" key="16">
    <source>
        <dbReference type="Proteomes" id="UP001165306"/>
    </source>
</evidence>
<dbReference type="Proteomes" id="UP001165306">
    <property type="component" value="Unassembled WGS sequence"/>
</dbReference>
<dbReference type="InterPro" id="IPR045864">
    <property type="entry name" value="aa-tRNA-synth_II/BPL/LPL"/>
</dbReference>
<organism evidence="15 16">
    <name type="scientific">Thermalbibacter longus</name>
    <dbReference type="NCBI Taxonomy" id="2951981"/>
    <lineage>
        <taxon>Bacteria</taxon>
        <taxon>Pseudomonadati</taxon>
        <taxon>Thermomicrobiota</taxon>
        <taxon>Thermomicrobia</taxon>
        <taxon>Thermomicrobiales</taxon>
        <taxon>Thermomicrobiaceae</taxon>
        <taxon>Thermalbibacter</taxon>
    </lineage>
</organism>
<evidence type="ECO:0000256" key="13">
    <source>
        <dbReference type="HAMAP-Rule" id="MF_00281"/>
    </source>
</evidence>
<keyword evidence="10 13" id="KW-0648">Protein biosynthesis</keyword>
<evidence type="ECO:0000256" key="1">
    <source>
        <dbReference type="ARBA" id="ARBA00004496"/>
    </source>
</evidence>
<dbReference type="EMBL" id="JAMSLR010000002">
    <property type="protein sequence ID" value="MCM8748250.1"/>
    <property type="molecule type" value="Genomic_DNA"/>
</dbReference>
<protein>
    <recommendedName>
        <fullName evidence="13">Phenylalanine--tRNA ligase alpha subunit</fullName>
        <ecNumber evidence="13">6.1.1.20</ecNumber>
    </recommendedName>
    <alternativeName>
        <fullName evidence="13">Phenylalanyl-tRNA synthetase alpha subunit</fullName>
        <shortName evidence="13">PheRS</shortName>
    </alternativeName>
</protein>
<name>A0AA41WDX0_9BACT</name>
<feature type="binding site" evidence="13">
    <location>
        <position position="282"/>
    </location>
    <ligand>
        <name>Mg(2+)</name>
        <dbReference type="ChEBI" id="CHEBI:18420"/>
        <note>shared with beta subunit</note>
    </ligand>
</feature>
<dbReference type="NCBIfam" id="TIGR00468">
    <property type="entry name" value="pheS"/>
    <property type="match status" value="1"/>
</dbReference>
<keyword evidence="6 13" id="KW-0479">Metal-binding</keyword>
<dbReference type="SUPFAM" id="SSF55681">
    <property type="entry name" value="Class II aaRS and biotin synthetases"/>
    <property type="match status" value="1"/>
</dbReference>
<comment type="catalytic activity">
    <reaction evidence="12 13">
        <text>tRNA(Phe) + L-phenylalanine + ATP = L-phenylalanyl-tRNA(Phe) + AMP + diphosphate + H(+)</text>
        <dbReference type="Rhea" id="RHEA:19413"/>
        <dbReference type="Rhea" id="RHEA-COMP:9668"/>
        <dbReference type="Rhea" id="RHEA-COMP:9699"/>
        <dbReference type="ChEBI" id="CHEBI:15378"/>
        <dbReference type="ChEBI" id="CHEBI:30616"/>
        <dbReference type="ChEBI" id="CHEBI:33019"/>
        <dbReference type="ChEBI" id="CHEBI:58095"/>
        <dbReference type="ChEBI" id="CHEBI:78442"/>
        <dbReference type="ChEBI" id="CHEBI:78531"/>
        <dbReference type="ChEBI" id="CHEBI:456215"/>
        <dbReference type="EC" id="6.1.1.20"/>
    </reaction>
</comment>
<dbReference type="InterPro" id="IPR004529">
    <property type="entry name" value="Phe-tRNA-synth_IIc_asu"/>
</dbReference>
<comment type="subunit">
    <text evidence="3 13">Tetramer of two alpha and two beta subunits.</text>
</comment>
<evidence type="ECO:0000313" key="15">
    <source>
        <dbReference type="EMBL" id="MCM8748250.1"/>
    </source>
</evidence>
<dbReference type="GO" id="GO:0000049">
    <property type="term" value="F:tRNA binding"/>
    <property type="evidence" value="ECO:0007669"/>
    <property type="project" value="InterPro"/>
</dbReference>
<dbReference type="FunFam" id="3.30.930.10:FF:000003">
    <property type="entry name" value="Phenylalanine--tRNA ligase alpha subunit"/>
    <property type="match status" value="1"/>
</dbReference>
<dbReference type="InterPro" id="IPR022911">
    <property type="entry name" value="Phe_tRNA_ligase_alpha1_bac"/>
</dbReference>
<evidence type="ECO:0000259" key="14">
    <source>
        <dbReference type="PROSITE" id="PS50862"/>
    </source>
</evidence>
<dbReference type="InterPro" id="IPR010978">
    <property type="entry name" value="tRNA-bd_arm"/>
</dbReference>
<dbReference type="GO" id="GO:0004826">
    <property type="term" value="F:phenylalanine-tRNA ligase activity"/>
    <property type="evidence" value="ECO:0007669"/>
    <property type="project" value="UniProtKB-UniRule"/>
</dbReference>
<comment type="cofactor">
    <cofactor evidence="13">
        <name>Mg(2+)</name>
        <dbReference type="ChEBI" id="CHEBI:18420"/>
    </cofactor>
    <text evidence="13">Binds 2 magnesium ions per tetramer.</text>
</comment>
<comment type="similarity">
    <text evidence="2 13">Belongs to the class-II aminoacyl-tRNA synthetase family. Phe-tRNA synthetase alpha subunit type 1 subfamily.</text>
</comment>
<accession>A0AA41WDX0</accession>
<evidence type="ECO:0000256" key="9">
    <source>
        <dbReference type="ARBA" id="ARBA00022842"/>
    </source>
</evidence>
<keyword evidence="9 13" id="KW-0460">Magnesium</keyword>
<keyword evidence="16" id="KW-1185">Reference proteome</keyword>
<dbReference type="Pfam" id="PF01409">
    <property type="entry name" value="tRNA-synt_2d"/>
    <property type="match status" value="1"/>
</dbReference>
<evidence type="ECO:0000256" key="11">
    <source>
        <dbReference type="ARBA" id="ARBA00023146"/>
    </source>
</evidence>
<evidence type="ECO:0000256" key="5">
    <source>
        <dbReference type="ARBA" id="ARBA00022598"/>
    </source>
</evidence>
<dbReference type="Gene3D" id="3.30.930.10">
    <property type="entry name" value="Bira Bifunctional Protein, Domain 2"/>
    <property type="match status" value="1"/>
</dbReference>
<evidence type="ECO:0000256" key="3">
    <source>
        <dbReference type="ARBA" id="ARBA00011209"/>
    </source>
</evidence>
<dbReference type="InterPro" id="IPR004188">
    <property type="entry name" value="Phe-tRNA_ligase_II_N"/>
</dbReference>
<dbReference type="AlphaFoldDB" id="A0AA41WDX0"/>
<gene>
    <name evidence="13 15" type="primary">pheS</name>
    <name evidence="15" type="ORF">NET02_03755</name>
</gene>
<keyword evidence="5 13" id="KW-0436">Ligase</keyword>
<evidence type="ECO:0000256" key="8">
    <source>
        <dbReference type="ARBA" id="ARBA00022840"/>
    </source>
</evidence>
<dbReference type="PROSITE" id="PS50862">
    <property type="entry name" value="AA_TRNA_LIGASE_II"/>
    <property type="match status" value="1"/>
</dbReference>
<keyword evidence="7 13" id="KW-0547">Nucleotide-binding</keyword>
<comment type="caution">
    <text evidence="15">The sequence shown here is derived from an EMBL/GenBank/DDBJ whole genome shotgun (WGS) entry which is preliminary data.</text>
</comment>
<dbReference type="GO" id="GO:0005737">
    <property type="term" value="C:cytoplasm"/>
    <property type="evidence" value="ECO:0007669"/>
    <property type="project" value="UniProtKB-SubCell"/>
</dbReference>
<reference evidence="15" key="1">
    <citation type="submission" date="2022-06" db="EMBL/GenBank/DDBJ databases">
        <title>CFH 74404 Thermomicrobiaceae sp.</title>
        <authorList>
            <person name="Ming H."/>
            <person name="Li W.-J."/>
            <person name="Zhao Z."/>
        </authorList>
    </citation>
    <scope>NUCLEOTIDE SEQUENCE</scope>
    <source>
        <strain evidence="15">CFH 74404</strain>
    </source>
</reference>
<dbReference type="InterPro" id="IPR006195">
    <property type="entry name" value="aa-tRNA-synth_II"/>
</dbReference>
<keyword evidence="11 13" id="KW-0030">Aminoacyl-tRNA synthetase</keyword>
<dbReference type="Pfam" id="PF02912">
    <property type="entry name" value="Phe_tRNA-synt_N"/>
    <property type="match status" value="1"/>
</dbReference>
<proteinExistence type="inferred from homology"/>
<dbReference type="PANTHER" id="PTHR11538">
    <property type="entry name" value="PHENYLALANYL-TRNA SYNTHETASE"/>
    <property type="match status" value="1"/>
</dbReference>
<evidence type="ECO:0000256" key="4">
    <source>
        <dbReference type="ARBA" id="ARBA00022490"/>
    </source>
</evidence>
<evidence type="ECO:0000256" key="6">
    <source>
        <dbReference type="ARBA" id="ARBA00022723"/>
    </source>
</evidence>
<dbReference type="InterPro" id="IPR002319">
    <property type="entry name" value="Phenylalanyl-tRNA_Synthase"/>
</dbReference>
<dbReference type="GO" id="GO:0005524">
    <property type="term" value="F:ATP binding"/>
    <property type="evidence" value="ECO:0007669"/>
    <property type="project" value="UniProtKB-UniRule"/>
</dbReference>
<evidence type="ECO:0000256" key="10">
    <source>
        <dbReference type="ARBA" id="ARBA00022917"/>
    </source>
</evidence>
<dbReference type="CDD" id="cd00496">
    <property type="entry name" value="PheRS_alpha_core"/>
    <property type="match status" value="1"/>
</dbReference>